<organism evidence="1 2">
    <name type="scientific">Methanolobus mangrovi</name>
    <dbReference type="NCBI Taxonomy" id="3072977"/>
    <lineage>
        <taxon>Archaea</taxon>
        <taxon>Methanobacteriati</taxon>
        <taxon>Methanobacteriota</taxon>
        <taxon>Stenosarchaea group</taxon>
        <taxon>Methanomicrobia</taxon>
        <taxon>Methanosarcinales</taxon>
        <taxon>Methanosarcinaceae</taxon>
        <taxon>Methanolobus</taxon>
    </lineage>
</organism>
<gene>
    <name evidence="1" type="ORF">RE476_06350</name>
</gene>
<evidence type="ECO:0008006" key="3">
    <source>
        <dbReference type="Google" id="ProtNLM"/>
    </source>
</evidence>
<dbReference type="GeneID" id="84229745"/>
<dbReference type="Proteomes" id="UP001183006">
    <property type="component" value="Chromosome"/>
</dbReference>
<dbReference type="EMBL" id="CP133594">
    <property type="protein sequence ID" value="WMW21039.1"/>
    <property type="molecule type" value="Genomic_DNA"/>
</dbReference>
<sequence>MNDEMAVSGAENNALNTFDRKGLIGGVVQKHKKFIDEYASEFDELGNKMKVVLESIESSKKNREDVLEKVEILTEKRQLFYHQAEKLLDELSDSISDNNEFSRAMDSAKEKLSKVKGSLTLDEEQKQVDSILQSVSSLDSKASGINDRLNAIQERIRQALSSKMELSSIDSSEESYNNSISSLEGEMNEISPRYKWLENRIKSHTEALDYWEKQPITADVGDVKA</sequence>
<evidence type="ECO:0000313" key="2">
    <source>
        <dbReference type="Proteomes" id="UP001183006"/>
    </source>
</evidence>
<accession>A0AA51UDM4</accession>
<dbReference type="Gene3D" id="1.20.58.60">
    <property type="match status" value="1"/>
</dbReference>
<dbReference type="AlphaFoldDB" id="A0AA51UDM4"/>
<reference evidence="1" key="1">
    <citation type="submission" date="2023-08" db="EMBL/GenBank/DDBJ databases">
        <title>Methanolobus mangrovi sp. nov. and Methanolobus sediminis sp. nov, two novel methylotrophic methanogens isolated from mangrove sediments in China.</title>
        <authorList>
            <person name="Zhou J."/>
        </authorList>
    </citation>
    <scope>NUCLEOTIDE SEQUENCE</scope>
    <source>
        <strain evidence="1">FTZ2</strain>
    </source>
</reference>
<dbReference type="KEGG" id="mmav:RE476_06350"/>
<keyword evidence="2" id="KW-1185">Reference proteome</keyword>
<dbReference type="SUPFAM" id="SSF57997">
    <property type="entry name" value="Tropomyosin"/>
    <property type="match status" value="1"/>
</dbReference>
<proteinExistence type="predicted"/>
<protein>
    <recommendedName>
        <fullName evidence="3">Chromosome partition protein Smc</fullName>
    </recommendedName>
</protein>
<name>A0AA51UDM4_9EURY</name>
<evidence type="ECO:0000313" key="1">
    <source>
        <dbReference type="EMBL" id="WMW21039.1"/>
    </source>
</evidence>
<dbReference type="RefSeq" id="WP_309306816.1">
    <property type="nucleotide sequence ID" value="NZ_CP133594.1"/>
</dbReference>